<comment type="caution">
    <text evidence="14">The sequence shown here is derived from an EMBL/GenBank/DDBJ whole genome shotgun (WGS) entry which is preliminary data.</text>
</comment>
<dbReference type="SFLD" id="SFLDF00029">
    <property type="entry name" value="phosphoserine_phosphatase"/>
    <property type="match status" value="1"/>
</dbReference>
<dbReference type="RefSeq" id="WP_273939428.1">
    <property type="nucleotide sequence ID" value="NZ_CP097263.1"/>
</dbReference>
<evidence type="ECO:0000256" key="9">
    <source>
        <dbReference type="ARBA" id="ARBA00023299"/>
    </source>
</evidence>
<dbReference type="Proteomes" id="UP001589810">
    <property type="component" value="Unassembled WGS sequence"/>
</dbReference>
<proteinExistence type="inferred from homology"/>
<organism evidence="14 15">
    <name type="scientific">Kutzneria chonburiensis</name>
    <dbReference type="NCBI Taxonomy" id="1483604"/>
    <lineage>
        <taxon>Bacteria</taxon>
        <taxon>Bacillati</taxon>
        <taxon>Actinomycetota</taxon>
        <taxon>Actinomycetes</taxon>
        <taxon>Pseudonocardiales</taxon>
        <taxon>Pseudonocardiaceae</taxon>
        <taxon>Kutzneria</taxon>
    </lineage>
</organism>
<keyword evidence="7 14" id="KW-0378">Hydrolase</keyword>
<dbReference type="NCBIfam" id="TIGR00338">
    <property type="entry name" value="serB"/>
    <property type="match status" value="1"/>
</dbReference>
<evidence type="ECO:0000256" key="3">
    <source>
        <dbReference type="ARBA" id="ARBA00009184"/>
    </source>
</evidence>
<evidence type="ECO:0000256" key="1">
    <source>
        <dbReference type="ARBA" id="ARBA00001946"/>
    </source>
</evidence>
<evidence type="ECO:0000256" key="2">
    <source>
        <dbReference type="ARBA" id="ARBA00005135"/>
    </source>
</evidence>
<dbReference type="Gene3D" id="3.40.50.1000">
    <property type="entry name" value="HAD superfamily/HAD-like"/>
    <property type="match status" value="1"/>
</dbReference>
<dbReference type="NCBIfam" id="TIGR01488">
    <property type="entry name" value="HAD-SF-IB"/>
    <property type="match status" value="1"/>
</dbReference>
<evidence type="ECO:0000256" key="4">
    <source>
        <dbReference type="ARBA" id="ARBA00012640"/>
    </source>
</evidence>
<accession>A0ABV6MK02</accession>
<evidence type="ECO:0000256" key="10">
    <source>
        <dbReference type="ARBA" id="ARBA00031693"/>
    </source>
</evidence>
<dbReference type="SUPFAM" id="SSF56784">
    <property type="entry name" value="HAD-like"/>
    <property type="match status" value="1"/>
</dbReference>
<dbReference type="GO" id="GO:0016787">
    <property type="term" value="F:hydrolase activity"/>
    <property type="evidence" value="ECO:0007669"/>
    <property type="project" value="UniProtKB-KW"/>
</dbReference>
<reference evidence="14 15" key="1">
    <citation type="submission" date="2024-09" db="EMBL/GenBank/DDBJ databases">
        <authorList>
            <person name="Sun Q."/>
            <person name="Mori K."/>
        </authorList>
    </citation>
    <scope>NUCLEOTIDE SEQUENCE [LARGE SCALE GENOMIC DNA]</scope>
    <source>
        <strain evidence="14 15">TBRC 1432</strain>
    </source>
</reference>
<evidence type="ECO:0000256" key="6">
    <source>
        <dbReference type="ARBA" id="ARBA00022723"/>
    </source>
</evidence>
<dbReference type="InterPro" id="IPR049148">
    <property type="entry name" value="PSP_ACT"/>
</dbReference>
<comment type="cofactor">
    <cofactor evidence="1">
        <name>Mg(2+)</name>
        <dbReference type="ChEBI" id="CHEBI:18420"/>
    </cofactor>
</comment>
<evidence type="ECO:0000256" key="11">
    <source>
        <dbReference type="ARBA" id="ARBA00048138"/>
    </source>
</evidence>
<evidence type="ECO:0000256" key="5">
    <source>
        <dbReference type="ARBA" id="ARBA00022605"/>
    </source>
</evidence>
<dbReference type="InterPro" id="IPR050582">
    <property type="entry name" value="HAD-like_SerB"/>
</dbReference>
<keyword evidence="5" id="KW-0028">Amino-acid biosynthesis</keyword>
<dbReference type="InterPro" id="IPR004469">
    <property type="entry name" value="PSP"/>
</dbReference>
<dbReference type="EMBL" id="JBHLUD010000001">
    <property type="protein sequence ID" value="MFC0540621.1"/>
    <property type="molecule type" value="Genomic_DNA"/>
</dbReference>
<protein>
    <recommendedName>
        <fullName evidence="4">phosphoserine phosphatase</fullName>
        <ecNumber evidence="4">3.1.3.3</ecNumber>
    </recommendedName>
    <alternativeName>
        <fullName evidence="10">O-phosphoserine phosphohydrolase</fullName>
    </alternativeName>
</protein>
<dbReference type="SFLD" id="SFLDG01137">
    <property type="entry name" value="C1.6.1:_Phosphoserine_Phosphat"/>
    <property type="match status" value="1"/>
</dbReference>
<dbReference type="PANTHER" id="PTHR43344">
    <property type="entry name" value="PHOSPHOSERINE PHOSPHATASE"/>
    <property type="match status" value="1"/>
</dbReference>
<comment type="catalytic activity">
    <reaction evidence="12">
        <text>O-phospho-D-serine + H2O = D-serine + phosphate</text>
        <dbReference type="Rhea" id="RHEA:24873"/>
        <dbReference type="ChEBI" id="CHEBI:15377"/>
        <dbReference type="ChEBI" id="CHEBI:35247"/>
        <dbReference type="ChEBI" id="CHEBI:43474"/>
        <dbReference type="ChEBI" id="CHEBI:58680"/>
        <dbReference type="EC" id="3.1.3.3"/>
    </reaction>
</comment>
<dbReference type="EC" id="3.1.3.3" evidence="4"/>
<evidence type="ECO:0000256" key="12">
    <source>
        <dbReference type="ARBA" id="ARBA00048523"/>
    </source>
</evidence>
<dbReference type="PANTHER" id="PTHR43344:SF2">
    <property type="entry name" value="PHOSPHOSERINE PHOSPHATASE"/>
    <property type="match status" value="1"/>
</dbReference>
<evidence type="ECO:0000256" key="8">
    <source>
        <dbReference type="ARBA" id="ARBA00022842"/>
    </source>
</evidence>
<evidence type="ECO:0000313" key="15">
    <source>
        <dbReference type="Proteomes" id="UP001589810"/>
    </source>
</evidence>
<keyword evidence="9" id="KW-0718">Serine biosynthesis</keyword>
<comment type="similarity">
    <text evidence="3">Belongs to the HAD-like hydrolase superfamily. SerB family.</text>
</comment>
<evidence type="ECO:0000256" key="7">
    <source>
        <dbReference type="ARBA" id="ARBA00022801"/>
    </source>
</evidence>
<keyword evidence="8" id="KW-0460">Magnesium</keyword>
<dbReference type="SFLD" id="SFLDS00003">
    <property type="entry name" value="Haloacid_Dehalogenase"/>
    <property type="match status" value="1"/>
</dbReference>
<dbReference type="SFLD" id="SFLDG01136">
    <property type="entry name" value="C1.6:_Phosphoserine_Phosphatas"/>
    <property type="match status" value="1"/>
</dbReference>
<dbReference type="InterPro" id="IPR036412">
    <property type="entry name" value="HAD-like_sf"/>
</dbReference>
<dbReference type="Pfam" id="PF21086">
    <property type="entry name" value="ACT_PSP_2"/>
    <property type="match status" value="1"/>
</dbReference>
<dbReference type="InterPro" id="IPR023214">
    <property type="entry name" value="HAD_sf"/>
</dbReference>
<feature type="domain" description="Phosphoserine phosphatase ACT" evidence="13">
    <location>
        <begin position="21"/>
        <end position="98"/>
    </location>
</feature>
<dbReference type="Pfam" id="PF12710">
    <property type="entry name" value="HAD"/>
    <property type="match status" value="1"/>
</dbReference>
<comment type="catalytic activity">
    <reaction evidence="11">
        <text>O-phospho-L-serine + H2O = L-serine + phosphate</text>
        <dbReference type="Rhea" id="RHEA:21208"/>
        <dbReference type="ChEBI" id="CHEBI:15377"/>
        <dbReference type="ChEBI" id="CHEBI:33384"/>
        <dbReference type="ChEBI" id="CHEBI:43474"/>
        <dbReference type="ChEBI" id="CHEBI:57524"/>
        <dbReference type="EC" id="3.1.3.3"/>
    </reaction>
</comment>
<gene>
    <name evidence="14" type="primary">serB</name>
    <name evidence="14" type="ORF">ACFFH7_03960</name>
</gene>
<evidence type="ECO:0000259" key="13">
    <source>
        <dbReference type="Pfam" id="PF21086"/>
    </source>
</evidence>
<comment type="pathway">
    <text evidence="2">Amino-acid biosynthesis; L-serine biosynthesis; L-serine from 3-phospho-D-glycerate: step 3/3.</text>
</comment>
<sequence length="325" mass="33603">MEALTAALEPALAAVGQQPAGHAITVIRPVVSAELLGAVLHRLSTVTSMVTSVRTMATHPCTALEFTVRLDSPAGNAEAVLRAALSEIGARCRADIAVRRTSMRHRLVVFDVDSTLIRGEAIDVLAAHVGKGSEVRRVTDQTMRGEVDFATSLRSRVSVLAGLPMDVVDRAGRDLELTPGALVAVRSLQARGIRVGAVSGGLTPIVSRLAERLGLDFFLANMPEVVDGRLTGGLTGRIVDSAGKAAALNHFAAAEGISPRECVAVGDGANDIGMISAAGLGIAFNAKPVVRAAADAVLSYPRLDLVLPLLGIPVPCAVVDSPLVA</sequence>
<evidence type="ECO:0000313" key="14">
    <source>
        <dbReference type="EMBL" id="MFC0540621.1"/>
    </source>
</evidence>
<name>A0ABV6MK02_9PSEU</name>
<keyword evidence="15" id="KW-1185">Reference proteome</keyword>
<keyword evidence="6" id="KW-0479">Metal-binding</keyword>